<dbReference type="EMBL" id="LGRV01000001">
    <property type="protein sequence ID" value="KOS71488.1"/>
    <property type="molecule type" value="Genomic_DNA"/>
</dbReference>
<keyword evidence="2" id="KW-1185">Reference proteome</keyword>
<accession>A0ABR5K517</accession>
<evidence type="ECO:0008006" key="3">
    <source>
        <dbReference type="Google" id="ProtNLM"/>
    </source>
</evidence>
<gene>
    <name evidence="1" type="ORF">AEA09_00295</name>
</gene>
<comment type="caution">
    <text evidence="1">The sequence shown here is derived from an EMBL/GenBank/DDBJ whole genome shotgun (WGS) entry which is preliminary data.</text>
</comment>
<dbReference type="InterPro" id="IPR035406">
    <property type="entry name" value="DUF5412"/>
</dbReference>
<organism evidence="1 2">
    <name type="scientific">Lysinibacillus contaminans</name>
    <dbReference type="NCBI Taxonomy" id="1293441"/>
    <lineage>
        <taxon>Bacteria</taxon>
        <taxon>Bacillati</taxon>
        <taxon>Bacillota</taxon>
        <taxon>Bacilli</taxon>
        <taxon>Bacillales</taxon>
        <taxon>Bacillaceae</taxon>
        <taxon>Lysinibacillus</taxon>
    </lineage>
</organism>
<proteinExistence type="predicted"/>
<evidence type="ECO:0000313" key="1">
    <source>
        <dbReference type="EMBL" id="KOS71488.1"/>
    </source>
</evidence>
<dbReference type="RefSeq" id="WP_053581950.1">
    <property type="nucleotide sequence ID" value="NZ_LGRV01000001.1"/>
</dbReference>
<dbReference type="Pfam" id="PF17428">
    <property type="entry name" value="DUF5412"/>
    <property type="match status" value="1"/>
</dbReference>
<dbReference type="Proteomes" id="UP000050668">
    <property type="component" value="Unassembled WGS sequence"/>
</dbReference>
<reference evidence="2" key="1">
    <citation type="submission" date="2015-07" db="EMBL/GenBank/DDBJ databases">
        <title>Fjat-14205 dsm 2895.</title>
        <authorList>
            <person name="Liu B."/>
            <person name="Wang J."/>
            <person name="Zhu Y."/>
            <person name="Liu G."/>
            <person name="Chen Q."/>
            <person name="Chen Z."/>
            <person name="Lan J."/>
            <person name="Che J."/>
            <person name="Ge C."/>
            <person name="Shi H."/>
            <person name="Pan Z."/>
            <person name="Liu X."/>
        </authorList>
    </citation>
    <scope>NUCLEOTIDE SEQUENCE [LARGE SCALE GENOMIC DNA]</scope>
    <source>
        <strain evidence="2">DSM 25560</strain>
    </source>
</reference>
<name>A0ABR5K517_9BACI</name>
<evidence type="ECO:0000313" key="2">
    <source>
        <dbReference type="Proteomes" id="UP000050668"/>
    </source>
</evidence>
<protein>
    <recommendedName>
        <fullName evidence="3">DUF5412 domain-containing protein</fullName>
    </recommendedName>
</protein>
<sequence length="127" mass="15053">MKKWVIVLAIIFLIGIPIYAIYDFLVVELDELPEGEFLSEYPSPNGEYTARAYLIDRGGATVRTAIRVEIDFGNKVKTIYWSYDEHTVKTKWLDNETVDINNHQLNIFKDTYNWKEDPRWEDNRGRY</sequence>